<dbReference type="EC" id="2.3.1.-" evidence="2"/>
<protein>
    <submittedName>
        <fullName evidence="2">GNAT family N-acetyltransferase</fullName>
        <ecNumber evidence="2">2.3.1.-</ecNumber>
    </submittedName>
</protein>
<dbReference type="Proteomes" id="UP001254848">
    <property type="component" value="Unassembled WGS sequence"/>
</dbReference>
<keyword evidence="2" id="KW-0012">Acyltransferase</keyword>
<comment type="caution">
    <text evidence="2">The sequence shown here is derived from an EMBL/GenBank/DDBJ whole genome shotgun (WGS) entry which is preliminary data.</text>
</comment>
<dbReference type="SUPFAM" id="SSF55729">
    <property type="entry name" value="Acyl-CoA N-acyltransferases (Nat)"/>
    <property type="match status" value="1"/>
</dbReference>
<sequence length="165" mass="18850">MAAHFEQMTDRHEKEVMDIFNYYIENSYAAYPEQPLPYGFFGKFLEMTKGYPAKVISTGADGKIIGFCFLRAYNPLPVFRETAEVSYFIAKEEVGKSIGREALKILEAEGKQMGINNFLASISSLNRQSIEFHKKNGFVERGRLINVGRKKGILFDVVWMEKELG</sequence>
<organism evidence="2 3">
    <name type="scientific">Anaeroselena agilis</name>
    <dbReference type="NCBI Taxonomy" id="3063788"/>
    <lineage>
        <taxon>Bacteria</taxon>
        <taxon>Bacillati</taxon>
        <taxon>Bacillota</taxon>
        <taxon>Negativicutes</taxon>
        <taxon>Acetonemataceae</taxon>
        <taxon>Anaeroselena</taxon>
    </lineage>
</organism>
<accession>A0ABU3NT56</accession>
<dbReference type="InterPro" id="IPR016181">
    <property type="entry name" value="Acyl_CoA_acyltransferase"/>
</dbReference>
<dbReference type="RefSeq" id="WP_413778563.1">
    <property type="nucleotide sequence ID" value="NZ_JAUOZS010000001.1"/>
</dbReference>
<evidence type="ECO:0000313" key="2">
    <source>
        <dbReference type="EMBL" id="MDT8900001.1"/>
    </source>
</evidence>
<keyword evidence="3" id="KW-1185">Reference proteome</keyword>
<evidence type="ECO:0000313" key="3">
    <source>
        <dbReference type="Proteomes" id="UP001254848"/>
    </source>
</evidence>
<feature type="domain" description="N-acetyltransferase" evidence="1">
    <location>
        <begin position="3"/>
        <end position="165"/>
    </location>
</feature>
<dbReference type="PROSITE" id="PS51186">
    <property type="entry name" value="GNAT"/>
    <property type="match status" value="1"/>
</dbReference>
<reference evidence="2 3" key="1">
    <citation type="submission" date="2023-07" db="EMBL/GenBank/DDBJ databases">
        <title>The novel representative of Negativicutes class, Anaeroselena agilis gen. nov. sp. nov.</title>
        <authorList>
            <person name="Prokofeva M.I."/>
            <person name="Elcheninov A.G."/>
            <person name="Klyukina A."/>
            <person name="Kublanov I.V."/>
            <person name="Frolov E.N."/>
            <person name="Podosokorskaya O.A."/>
        </authorList>
    </citation>
    <scope>NUCLEOTIDE SEQUENCE [LARGE SCALE GENOMIC DNA]</scope>
    <source>
        <strain evidence="2 3">4137-cl</strain>
    </source>
</reference>
<dbReference type="Pfam" id="PF00583">
    <property type="entry name" value="Acetyltransf_1"/>
    <property type="match status" value="1"/>
</dbReference>
<dbReference type="InterPro" id="IPR000182">
    <property type="entry name" value="GNAT_dom"/>
</dbReference>
<dbReference type="GO" id="GO:0016746">
    <property type="term" value="F:acyltransferase activity"/>
    <property type="evidence" value="ECO:0007669"/>
    <property type="project" value="UniProtKB-KW"/>
</dbReference>
<keyword evidence="2" id="KW-0808">Transferase</keyword>
<name>A0ABU3NT56_9FIRM</name>
<dbReference type="Gene3D" id="3.40.630.30">
    <property type="match status" value="1"/>
</dbReference>
<proteinExistence type="predicted"/>
<gene>
    <name evidence="2" type="ORF">Q4T40_01970</name>
</gene>
<dbReference type="EMBL" id="JAUOZS010000001">
    <property type="protein sequence ID" value="MDT8900001.1"/>
    <property type="molecule type" value="Genomic_DNA"/>
</dbReference>
<dbReference type="CDD" id="cd04301">
    <property type="entry name" value="NAT_SF"/>
    <property type="match status" value="1"/>
</dbReference>
<evidence type="ECO:0000259" key="1">
    <source>
        <dbReference type="PROSITE" id="PS51186"/>
    </source>
</evidence>